<evidence type="ECO:0000313" key="2">
    <source>
        <dbReference type="Proteomes" id="UP001597145"/>
    </source>
</evidence>
<dbReference type="RefSeq" id="WP_343973324.1">
    <property type="nucleotide sequence ID" value="NZ_BAAAJG010000003.1"/>
</dbReference>
<dbReference type="EMBL" id="JBHUCP010000001">
    <property type="protein sequence ID" value="MFD1527860.1"/>
    <property type="molecule type" value="Genomic_DNA"/>
</dbReference>
<dbReference type="SUPFAM" id="SSF159275">
    <property type="entry name" value="PA1994-like"/>
    <property type="match status" value="1"/>
</dbReference>
<accession>A0ABW4FAU0</accession>
<dbReference type="Pfam" id="PF06475">
    <property type="entry name" value="Glycolipid_bind"/>
    <property type="match status" value="1"/>
</dbReference>
<proteinExistence type="predicted"/>
<sequence>MLTWQAEDGHGLEGTRLLLGTGGFRALGRLVRADPHGGFTASYRLLVGDDGTLERLSVTSATAERERHLTINRTDDGIWLLDTGTGTGSTRADFAQAVDVDLAFSPMFNTLPIRRFGLHRNMGEHIVPMVYVSLPDLEVRAVEQTYRTVSELDGEDGHALVEFRWEDFTAELVVDADGVVASYPGLARRLTDGVPQPTA</sequence>
<reference evidence="2" key="1">
    <citation type="journal article" date="2019" name="Int. J. Syst. Evol. Microbiol.">
        <title>The Global Catalogue of Microorganisms (GCM) 10K type strain sequencing project: providing services to taxonomists for standard genome sequencing and annotation.</title>
        <authorList>
            <consortium name="The Broad Institute Genomics Platform"/>
            <consortium name="The Broad Institute Genome Sequencing Center for Infectious Disease"/>
            <person name="Wu L."/>
            <person name="Ma J."/>
        </authorList>
    </citation>
    <scope>NUCLEOTIDE SEQUENCE [LARGE SCALE GENOMIC DNA]</scope>
    <source>
        <strain evidence="2">JCM 12165</strain>
    </source>
</reference>
<dbReference type="InterPro" id="IPR009467">
    <property type="entry name" value="Glycolipid-bd_prot_put"/>
</dbReference>
<dbReference type="Proteomes" id="UP001597145">
    <property type="component" value="Unassembled WGS sequence"/>
</dbReference>
<protein>
    <submittedName>
        <fullName evidence="1">Glycolipid-binding domain-containing protein</fullName>
    </submittedName>
</protein>
<evidence type="ECO:0000313" key="1">
    <source>
        <dbReference type="EMBL" id="MFD1527860.1"/>
    </source>
</evidence>
<gene>
    <name evidence="1" type="ORF">ACFSCY_00205</name>
</gene>
<comment type="caution">
    <text evidence="1">The sequence shown here is derived from an EMBL/GenBank/DDBJ whole genome shotgun (WGS) entry which is preliminary data.</text>
</comment>
<keyword evidence="2" id="KW-1185">Reference proteome</keyword>
<name>A0ABW4FAU0_9PSEU</name>
<organism evidence="1 2">
    <name type="scientific">Pseudonocardia aurantiaca</name>
    <dbReference type="NCBI Taxonomy" id="75290"/>
    <lineage>
        <taxon>Bacteria</taxon>
        <taxon>Bacillati</taxon>
        <taxon>Actinomycetota</taxon>
        <taxon>Actinomycetes</taxon>
        <taxon>Pseudonocardiales</taxon>
        <taxon>Pseudonocardiaceae</taxon>
        <taxon>Pseudonocardia</taxon>
    </lineage>
</organism>